<reference evidence="2" key="1">
    <citation type="submission" date="2023-01" db="EMBL/GenBank/DDBJ databases">
        <authorList>
            <person name="Van Ghelder C."/>
            <person name="Rancurel C."/>
        </authorList>
    </citation>
    <scope>NUCLEOTIDE SEQUENCE</scope>
    <source>
        <strain evidence="2">CNCM I-4278</strain>
    </source>
</reference>
<evidence type="ECO:0000256" key="1">
    <source>
        <dbReference type="SAM" id="MobiDB-lite"/>
    </source>
</evidence>
<dbReference type="EMBL" id="CAOQHR010000007">
    <property type="protein sequence ID" value="CAI6337653.1"/>
    <property type="molecule type" value="Genomic_DNA"/>
</dbReference>
<evidence type="ECO:0000313" key="3">
    <source>
        <dbReference type="Proteomes" id="UP001152607"/>
    </source>
</evidence>
<feature type="compositionally biased region" description="Low complexity" evidence="1">
    <location>
        <begin position="83"/>
        <end position="93"/>
    </location>
</feature>
<keyword evidence="3" id="KW-1185">Reference proteome</keyword>
<proteinExistence type="predicted"/>
<feature type="region of interest" description="Disordered" evidence="1">
    <location>
        <begin position="71"/>
        <end position="110"/>
    </location>
</feature>
<evidence type="ECO:0000313" key="2">
    <source>
        <dbReference type="EMBL" id="CAI6337653.1"/>
    </source>
</evidence>
<gene>
    <name evidence="2" type="ORF">PDIGIT_LOCUS10767</name>
</gene>
<name>A0A9W4XN38_9PLEO</name>
<dbReference type="Proteomes" id="UP001152607">
    <property type="component" value="Unassembled WGS sequence"/>
</dbReference>
<organism evidence="2 3">
    <name type="scientific">Periconia digitata</name>
    <dbReference type="NCBI Taxonomy" id="1303443"/>
    <lineage>
        <taxon>Eukaryota</taxon>
        <taxon>Fungi</taxon>
        <taxon>Dikarya</taxon>
        <taxon>Ascomycota</taxon>
        <taxon>Pezizomycotina</taxon>
        <taxon>Dothideomycetes</taxon>
        <taxon>Pleosporomycetidae</taxon>
        <taxon>Pleosporales</taxon>
        <taxon>Massarineae</taxon>
        <taxon>Periconiaceae</taxon>
        <taxon>Periconia</taxon>
    </lineage>
</organism>
<dbReference type="AlphaFoldDB" id="A0A9W4XN38"/>
<sequence>MLCPTRQRNIPIFCDFRGQWRWISQALHRYEKKECDMSVDELYFIGFIVYPRSSLPTPEFSAPFPPFLLPRPYNKQSEEKQSHSSSKTSPWKSFLGLTPSRPLKTPAQSTKIQARRITNMRLRCSGTSGAMYLPIYI</sequence>
<comment type="caution">
    <text evidence="2">The sequence shown here is derived from an EMBL/GenBank/DDBJ whole genome shotgun (WGS) entry which is preliminary data.</text>
</comment>
<protein>
    <submittedName>
        <fullName evidence="2">Uncharacterized protein</fullName>
    </submittedName>
</protein>
<accession>A0A9W4XN38</accession>